<dbReference type="KEGG" id="qsa:O6P43_003318"/>
<evidence type="ECO:0000256" key="2">
    <source>
        <dbReference type="RuleBase" id="RU369065"/>
    </source>
</evidence>
<dbReference type="EMBL" id="JARAOO010000002">
    <property type="protein sequence ID" value="KAJ7979985.1"/>
    <property type="molecule type" value="Genomic_DNA"/>
</dbReference>
<dbReference type="Pfam" id="PF06200">
    <property type="entry name" value="tify"/>
    <property type="match status" value="1"/>
</dbReference>
<organism evidence="5 6">
    <name type="scientific">Quillaja saponaria</name>
    <name type="common">Soap bark tree</name>
    <dbReference type="NCBI Taxonomy" id="32244"/>
    <lineage>
        <taxon>Eukaryota</taxon>
        <taxon>Viridiplantae</taxon>
        <taxon>Streptophyta</taxon>
        <taxon>Embryophyta</taxon>
        <taxon>Tracheophyta</taxon>
        <taxon>Spermatophyta</taxon>
        <taxon>Magnoliopsida</taxon>
        <taxon>eudicotyledons</taxon>
        <taxon>Gunneridae</taxon>
        <taxon>Pentapetalae</taxon>
        <taxon>rosids</taxon>
        <taxon>fabids</taxon>
        <taxon>Fabales</taxon>
        <taxon>Quillajaceae</taxon>
        <taxon>Quillaja</taxon>
    </lineage>
</organism>
<dbReference type="PANTHER" id="PTHR33077">
    <property type="entry name" value="PROTEIN TIFY 4A-RELATED-RELATED"/>
    <property type="match status" value="1"/>
</dbReference>
<dbReference type="InterPro" id="IPR010399">
    <property type="entry name" value="Tify_dom"/>
</dbReference>
<dbReference type="InterPro" id="IPR040390">
    <property type="entry name" value="TIFY/JAZ"/>
</dbReference>
<evidence type="ECO:0000256" key="3">
    <source>
        <dbReference type="SAM" id="MobiDB-lite"/>
    </source>
</evidence>
<dbReference type="Pfam" id="PF09425">
    <property type="entry name" value="Jas_motif"/>
    <property type="match status" value="1"/>
</dbReference>
<comment type="function">
    <text evidence="2">Repressor of jasmonate responses.</text>
</comment>
<evidence type="ECO:0000313" key="6">
    <source>
        <dbReference type="Proteomes" id="UP001163823"/>
    </source>
</evidence>
<dbReference type="InterPro" id="IPR018467">
    <property type="entry name" value="CCT_CS"/>
</dbReference>
<feature type="compositionally biased region" description="Basic and acidic residues" evidence="3">
    <location>
        <begin position="109"/>
        <end position="122"/>
    </location>
</feature>
<keyword evidence="2" id="KW-1184">Jasmonic acid signaling pathway</keyword>
<feature type="compositionally biased region" description="Low complexity" evidence="3">
    <location>
        <begin position="299"/>
        <end position="310"/>
    </location>
</feature>
<dbReference type="AlphaFoldDB" id="A0AAD7QEX2"/>
<dbReference type="GO" id="GO:0005634">
    <property type="term" value="C:nucleus"/>
    <property type="evidence" value="ECO:0007669"/>
    <property type="project" value="UniProtKB-SubCell"/>
</dbReference>
<reference evidence="5" key="1">
    <citation type="journal article" date="2023" name="Science">
        <title>Elucidation of the pathway for biosynthesis of saponin adjuvants from the soapbark tree.</title>
        <authorList>
            <person name="Reed J."/>
            <person name="Orme A."/>
            <person name="El-Demerdash A."/>
            <person name="Owen C."/>
            <person name="Martin L.B.B."/>
            <person name="Misra R.C."/>
            <person name="Kikuchi S."/>
            <person name="Rejzek M."/>
            <person name="Martin A.C."/>
            <person name="Harkess A."/>
            <person name="Leebens-Mack J."/>
            <person name="Louveau T."/>
            <person name="Stephenson M.J."/>
            <person name="Osbourn A."/>
        </authorList>
    </citation>
    <scope>NUCLEOTIDE SEQUENCE</scope>
    <source>
        <strain evidence="5">S10</strain>
    </source>
</reference>
<evidence type="ECO:0000259" key="4">
    <source>
        <dbReference type="PROSITE" id="PS51320"/>
    </source>
</evidence>
<feature type="region of interest" description="Disordered" evidence="3">
    <location>
        <begin position="105"/>
        <end position="147"/>
    </location>
</feature>
<comment type="subcellular location">
    <subcellularLocation>
        <location evidence="2">Nucleus</location>
    </subcellularLocation>
</comment>
<dbReference type="GO" id="GO:0031347">
    <property type="term" value="P:regulation of defense response"/>
    <property type="evidence" value="ECO:0007669"/>
    <property type="project" value="UniProtKB-UniRule"/>
</dbReference>
<dbReference type="GO" id="GO:2000022">
    <property type="term" value="P:regulation of jasmonic acid mediated signaling pathway"/>
    <property type="evidence" value="ECO:0007669"/>
    <property type="project" value="UniProtKB-UniRule"/>
</dbReference>
<comment type="similarity">
    <text evidence="1 2">Belongs to the TIFY/JAZ family.</text>
</comment>
<comment type="domain">
    <text evidence="2">The jas domain is required for interaction with COI1.</text>
</comment>
<accession>A0AAD7QEX2</accession>
<dbReference type="Proteomes" id="UP001163823">
    <property type="component" value="Chromosome 2"/>
</dbReference>
<feature type="region of interest" description="Disordered" evidence="3">
    <location>
        <begin position="295"/>
        <end position="344"/>
    </location>
</feature>
<protein>
    <recommendedName>
        <fullName evidence="2">Protein TIFY</fullName>
    </recommendedName>
    <alternativeName>
        <fullName evidence="2">Jasmonate ZIM domain-containing protein</fullName>
    </alternativeName>
</protein>
<name>A0AAD7QEX2_QUISA</name>
<feature type="domain" description="Tify" evidence="4">
    <location>
        <begin position="148"/>
        <end position="183"/>
    </location>
</feature>
<keyword evidence="2" id="KW-0539">Nucleus</keyword>
<proteinExistence type="inferred from homology"/>
<gene>
    <name evidence="5" type="ORF">O6P43_003318</name>
</gene>
<evidence type="ECO:0000256" key="1">
    <source>
        <dbReference type="ARBA" id="ARBA00008614"/>
    </source>
</evidence>
<dbReference type="SMART" id="SM00979">
    <property type="entry name" value="TIFY"/>
    <property type="match status" value="1"/>
</dbReference>
<evidence type="ECO:0000313" key="5">
    <source>
        <dbReference type="EMBL" id="KAJ7979985.1"/>
    </source>
</evidence>
<dbReference type="GO" id="GO:0009611">
    <property type="term" value="P:response to wounding"/>
    <property type="evidence" value="ECO:0007669"/>
    <property type="project" value="UniProtKB-UniRule"/>
</dbReference>
<sequence length="344" mass="37643">MNTETTSCRSILDKPLNQLTEDDISQLTREDCRKFLKEKGMRRPSWNKSQAIQQVISLKALLEPANEDSGAGTLRKVAFLSPTECNPRGNPNLAGSVKVTRAEATFSRPAEEPVLHGREDLPKPGSSGDKPPGADTNEKAVSPRRCTTSGTVGQMTIFYSGKVNVYDGVPLDKARAIMHLAATPIQVPQDDPFGRSATVWPSPYHLQVASDKNALFPFDTTLSQIPQAEKITDYPLQCREKGSTARDPDIEGQVSRKVSVQRYLEKRKDRGRLKSKKIPGTTSPSLEIYLNHQVKAHASNGNSSRSSTNSPPQPRLAQGSGSQGGDQLKIALSVDLNDKDVEER</sequence>
<comment type="caution">
    <text evidence="5">The sequence shown here is derived from an EMBL/GenBank/DDBJ whole genome shotgun (WGS) entry which is preliminary data.</text>
</comment>
<keyword evidence="6" id="KW-1185">Reference proteome</keyword>
<dbReference type="PANTHER" id="PTHR33077:SF42">
    <property type="entry name" value="PROTEIN TIFY 4A-RELATED"/>
    <property type="match status" value="1"/>
</dbReference>
<dbReference type="PROSITE" id="PS51320">
    <property type="entry name" value="TIFY"/>
    <property type="match status" value="1"/>
</dbReference>
<feature type="compositionally biased region" description="Low complexity" evidence="3">
    <location>
        <begin position="123"/>
        <end position="133"/>
    </location>
</feature>